<accession>A0ABM8IWH1</accession>
<proteinExistence type="predicted"/>
<dbReference type="InterPro" id="IPR001769">
    <property type="entry name" value="Gingipain"/>
</dbReference>
<dbReference type="Gene3D" id="3.40.50.10390">
    <property type="entry name" value="Gingipain r, domain 1"/>
    <property type="match status" value="1"/>
</dbReference>
<organism evidence="3 4">
    <name type="scientific">Pyrodictium abyssi</name>
    <dbReference type="NCBI Taxonomy" id="54256"/>
    <lineage>
        <taxon>Archaea</taxon>
        <taxon>Thermoproteota</taxon>
        <taxon>Thermoprotei</taxon>
        <taxon>Desulfurococcales</taxon>
        <taxon>Pyrodictiaceae</taxon>
        <taxon>Pyrodictium</taxon>
    </lineage>
</organism>
<dbReference type="Proteomes" id="UP001341135">
    <property type="component" value="Chromosome"/>
</dbReference>
<feature type="domain" description="Gingipain" evidence="2">
    <location>
        <begin position="143"/>
        <end position="533"/>
    </location>
</feature>
<evidence type="ECO:0000313" key="3">
    <source>
        <dbReference type="EMBL" id="BES81918.1"/>
    </source>
</evidence>
<dbReference type="SUPFAM" id="SSF52129">
    <property type="entry name" value="Caspase-like"/>
    <property type="match status" value="1"/>
</dbReference>
<protein>
    <recommendedName>
        <fullName evidence="2">Gingipain domain-containing protein</fullName>
    </recommendedName>
</protein>
<sequence length="820" mass="87147">MRRLLLALLLVLLLPGYAAPALAQGAGHIVLEAHVGGDGWAFLHARLPPGSYRVVSIEGWEPRPVNLKPLLLSFTPDPSLWKRLSTLAVAGPGEAYKPRVELVDTGSGVELYAWAPGKPGAKVRIVLERLGGQGQAGGEKPSMIIIVPNETGLLKQAERIAELHRGQGLDVRIVTTDEIRTAYAPAEKPEGLCKPGSSGPDYDMDLALRIVSMLRDAEDEGVRYVLIIGGAGDVPPLYYCSPILRELVNPEEAAVPTDYFYADPDYDGFAELAVGRIPISDPVKLSVYVSSLENWIQGGSWQEKALLAGGAPFATSIMVGEDAVIKALENLDGLGLDVETLLLSLGNYAGKRFTSYVGGYGLYYLVTHGAGSALLDYVPGGIWNYDFEEKLRSTEITFTKEPGVYLSPACRAGFWDYDLVDPPFKPPSIAVSLLEHGAAVAYLGFSRIAIEVIDGVTSVNGRTEASLAAADALLLLFMKGLGSTETLGDAWLSALNAYAVMPASGYRAYLTGGQEDIGELVLREAIFLGDPAAPNPWKGSAHAPREPPELAPPPGSIDVGAAVLAMPLARYTSGTLPAFNPGGTETITLSFKGTCPDEVHAEALYRVDGYYMIGLEELPASLSRDAGCTVEITLPPDSPGLLRLLARWGERLTAYYVIAAGAWLDMDRAAIVMRGLDVLETVGNEPLLLTVDGATASIVPGGSTSYTVPLQAVAPLLGSDGAKVSVAPMYRLDKIYGGEFVENEIAKLARLFTVDVPASDAVIMPPFSVQLASREAPSNTTYTATNPPLLADTGLLVLALVAAALAAGRLTTRRQQEYSV</sequence>
<evidence type="ECO:0000313" key="4">
    <source>
        <dbReference type="Proteomes" id="UP001341135"/>
    </source>
</evidence>
<dbReference type="GeneID" id="89289496"/>
<dbReference type="Pfam" id="PF01364">
    <property type="entry name" value="Peptidase_C25"/>
    <property type="match status" value="1"/>
</dbReference>
<evidence type="ECO:0000259" key="2">
    <source>
        <dbReference type="Pfam" id="PF01364"/>
    </source>
</evidence>
<dbReference type="InterPro" id="IPR029030">
    <property type="entry name" value="Caspase-like_dom_sf"/>
</dbReference>
<name>A0ABM8IWH1_9CREN</name>
<keyword evidence="1" id="KW-0732">Signal</keyword>
<dbReference type="InterPro" id="IPR029031">
    <property type="entry name" value="Gingipain_N_sf"/>
</dbReference>
<gene>
    <name evidence="3" type="ORF">PABY_14850</name>
</gene>
<reference evidence="3 4" key="1">
    <citation type="submission" date="2023-09" db="EMBL/GenBank/DDBJ databases">
        <title>Pyrofollis japonicus gen. nov. sp. nov., a novel member of the family Pyrodictiaceae isolated from the Iheya North hydrothermal field.</title>
        <authorList>
            <person name="Miyazaki U."/>
            <person name="Sanari M."/>
            <person name="Tame A."/>
            <person name="Kitajima M."/>
            <person name="Okamoto A."/>
            <person name="Sawayama S."/>
            <person name="Miyazaki J."/>
            <person name="Takai K."/>
            <person name="Nakagawa S."/>
        </authorList>
    </citation>
    <scope>NUCLEOTIDE SEQUENCE [LARGE SCALE GENOMIC DNA]</scope>
    <source>
        <strain evidence="3 4">AV2</strain>
    </source>
</reference>
<dbReference type="EMBL" id="AP028907">
    <property type="protein sequence ID" value="BES81918.1"/>
    <property type="molecule type" value="Genomic_DNA"/>
</dbReference>
<keyword evidence="4" id="KW-1185">Reference proteome</keyword>
<dbReference type="RefSeq" id="WP_338248740.1">
    <property type="nucleotide sequence ID" value="NZ_AP028907.1"/>
</dbReference>
<evidence type="ECO:0000256" key="1">
    <source>
        <dbReference type="ARBA" id="ARBA00022729"/>
    </source>
</evidence>